<dbReference type="KEGG" id="gjf:M493_17245"/>
<proteinExistence type="predicted"/>
<evidence type="ECO:0000313" key="1">
    <source>
        <dbReference type="EMBL" id="AGT33657.1"/>
    </source>
</evidence>
<gene>
    <name evidence="1" type="ORF">M493_17245</name>
</gene>
<accession>S5Z9Y6</accession>
<name>S5Z9Y6_GEOG3</name>
<keyword evidence="2" id="KW-1185">Reference proteome</keyword>
<sequence length="39" mass="4662">MALAKRWDGYGHPVKEHERCMLDETAVRHFNRTKSNETF</sequence>
<dbReference type="STRING" id="1921421.M493_17245"/>
<organism evidence="1 2">
    <name type="scientific">Geobacillus genomosp. 3</name>
    <dbReference type="NCBI Taxonomy" id="1921421"/>
    <lineage>
        <taxon>Bacteria</taxon>
        <taxon>Bacillati</taxon>
        <taxon>Bacillota</taxon>
        <taxon>Bacilli</taxon>
        <taxon>Bacillales</taxon>
        <taxon>Anoxybacillaceae</taxon>
        <taxon>Geobacillus</taxon>
    </lineage>
</organism>
<reference evidence="1 2" key="1">
    <citation type="journal article" date="2014" name="Genome Announc.">
        <title>Complete Genome Sequence of the Thermophilic Polychlorinated Biphenyl Degrader Geobacillus sp. Strain JF8 (NBRC 109937).</title>
        <authorList>
            <person name="Shintani M."/>
            <person name="Ohtsubo Y."/>
            <person name="Fukuda K."/>
            <person name="Hosoyama A."/>
            <person name="Ohji S."/>
            <person name="Yamazoe A."/>
            <person name="Fujita N."/>
            <person name="Nagata Y."/>
            <person name="Tsuda M."/>
            <person name="Hatta T."/>
            <person name="Kimbara K."/>
        </authorList>
    </citation>
    <scope>NUCLEOTIDE SEQUENCE [LARGE SCALE GENOMIC DNA]</scope>
    <source>
        <strain evidence="1 2">JF8</strain>
    </source>
</reference>
<dbReference type="EMBL" id="CP006254">
    <property type="protein sequence ID" value="AGT33657.1"/>
    <property type="molecule type" value="Genomic_DNA"/>
</dbReference>
<dbReference type="HOGENOM" id="CLU_3310383_0_0_9"/>
<dbReference type="AlphaFoldDB" id="S5Z9Y6"/>
<evidence type="ECO:0000313" key="2">
    <source>
        <dbReference type="Proteomes" id="UP000015500"/>
    </source>
</evidence>
<dbReference type="Proteomes" id="UP000015500">
    <property type="component" value="Chromosome"/>
</dbReference>
<protein>
    <submittedName>
        <fullName evidence="1">Uncharacterized protein</fullName>
    </submittedName>
</protein>